<keyword evidence="2" id="KW-1185">Reference proteome</keyword>
<sequence length="235" mass="26870">MDDNDKTSQVRSIYKDNWIDKNQRHPIPLAVLKTTQKDTIVFAKDTEITEHPWETLVNGRKPLERRSEIYATLGDDGRYIKKSIKTRLHPELLLGFLEKKLKGKCQVLRRALKATGRVTEAREHKDKVVDSQDHTLKTFKTQWTLKIKNGLKKGTPPPKNQMDTRAKLPSSLSAVEVLMKPSILAEGLAKMQSFSHTRHQRLGTMRGFVRTLQGHATGDKDRSGVDTIGRKRQQK</sequence>
<feature type="region of interest" description="Disordered" evidence="1">
    <location>
        <begin position="213"/>
        <end position="235"/>
    </location>
</feature>
<name>A0A1I7ZAT7_9BILA</name>
<dbReference type="AlphaFoldDB" id="A0A1I7ZAT7"/>
<dbReference type="Proteomes" id="UP000095287">
    <property type="component" value="Unplaced"/>
</dbReference>
<evidence type="ECO:0000313" key="3">
    <source>
        <dbReference type="WBParaSite" id="L893_g24314.t1"/>
    </source>
</evidence>
<reference evidence="3" key="1">
    <citation type="submission" date="2016-11" db="UniProtKB">
        <authorList>
            <consortium name="WormBaseParasite"/>
        </authorList>
    </citation>
    <scope>IDENTIFICATION</scope>
</reference>
<evidence type="ECO:0000256" key="1">
    <source>
        <dbReference type="SAM" id="MobiDB-lite"/>
    </source>
</evidence>
<proteinExistence type="predicted"/>
<dbReference type="WBParaSite" id="L893_g24314.t1">
    <property type="protein sequence ID" value="L893_g24314.t1"/>
    <property type="gene ID" value="L893_g24314"/>
</dbReference>
<accession>A0A1I7ZAT7</accession>
<organism evidence="2 3">
    <name type="scientific">Steinernema glaseri</name>
    <dbReference type="NCBI Taxonomy" id="37863"/>
    <lineage>
        <taxon>Eukaryota</taxon>
        <taxon>Metazoa</taxon>
        <taxon>Ecdysozoa</taxon>
        <taxon>Nematoda</taxon>
        <taxon>Chromadorea</taxon>
        <taxon>Rhabditida</taxon>
        <taxon>Tylenchina</taxon>
        <taxon>Panagrolaimomorpha</taxon>
        <taxon>Strongyloidoidea</taxon>
        <taxon>Steinernematidae</taxon>
        <taxon>Steinernema</taxon>
    </lineage>
</organism>
<protein>
    <submittedName>
        <fullName evidence="3">DUF3362 domain-containing protein</fullName>
    </submittedName>
</protein>
<evidence type="ECO:0000313" key="2">
    <source>
        <dbReference type="Proteomes" id="UP000095287"/>
    </source>
</evidence>